<dbReference type="GO" id="GO:0016787">
    <property type="term" value="F:hydrolase activity"/>
    <property type="evidence" value="ECO:0007669"/>
    <property type="project" value="UniProtKB-KW"/>
</dbReference>
<feature type="signal peptide" evidence="2">
    <location>
        <begin position="1"/>
        <end position="27"/>
    </location>
</feature>
<keyword evidence="1" id="KW-0812">Transmembrane</keyword>
<evidence type="ECO:0000256" key="2">
    <source>
        <dbReference type="SAM" id="SignalP"/>
    </source>
</evidence>
<keyword evidence="3" id="KW-0378">Hydrolase</keyword>
<feature type="transmembrane region" description="Helical" evidence="1">
    <location>
        <begin position="202"/>
        <end position="222"/>
    </location>
</feature>
<feature type="transmembrane region" description="Helical" evidence="1">
    <location>
        <begin position="414"/>
        <end position="433"/>
    </location>
</feature>
<keyword evidence="2" id="KW-0732">Signal</keyword>
<feature type="transmembrane region" description="Helical" evidence="1">
    <location>
        <begin position="352"/>
        <end position="373"/>
    </location>
</feature>
<dbReference type="PROSITE" id="PS51318">
    <property type="entry name" value="TAT"/>
    <property type="match status" value="1"/>
</dbReference>
<dbReference type="Proteomes" id="UP001056035">
    <property type="component" value="Chromosome"/>
</dbReference>
<feature type="transmembrane region" description="Helical" evidence="1">
    <location>
        <begin position="453"/>
        <end position="471"/>
    </location>
</feature>
<feature type="transmembrane region" description="Helical" evidence="1">
    <location>
        <begin position="112"/>
        <end position="132"/>
    </location>
</feature>
<evidence type="ECO:0000256" key="1">
    <source>
        <dbReference type="SAM" id="Phobius"/>
    </source>
</evidence>
<protein>
    <submittedName>
        <fullName evidence="3">Fenitrothion hydrolase</fullName>
    </submittedName>
</protein>
<feature type="chain" id="PRO_5047194009" evidence="2">
    <location>
        <begin position="28"/>
        <end position="474"/>
    </location>
</feature>
<evidence type="ECO:0000313" key="4">
    <source>
        <dbReference type="Proteomes" id="UP001056035"/>
    </source>
</evidence>
<accession>A0ABY5DUE7</accession>
<evidence type="ECO:0000313" key="3">
    <source>
        <dbReference type="EMBL" id="UTI64149.1"/>
    </source>
</evidence>
<proteinExistence type="predicted"/>
<reference evidence="3 4" key="1">
    <citation type="submission" date="2022-06" db="EMBL/GenBank/DDBJ databases">
        <title>Paraconexibacter antarcticus.</title>
        <authorList>
            <person name="Kim C.S."/>
        </authorList>
    </citation>
    <scope>NUCLEOTIDE SEQUENCE [LARGE SCALE GENOMIC DNA]</scope>
    <source>
        <strain evidence="3 4">02-257</strain>
    </source>
</reference>
<name>A0ABY5DUE7_9ACTN</name>
<keyword evidence="1" id="KW-0472">Membrane</keyword>
<feature type="transmembrane region" description="Helical" evidence="1">
    <location>
        <begin position="43"/>
        <end position="61"/>
    </location>
</feature>
<organism evidence="3 4">
    <name type="scientific">Paraconexibacter antarcticus</name>
    <dbReference type="NCBI Taxonomy" id="2949664"/>
    <lineage>
        <taxon>Bacteria</taxon>
        <taxon>Bacillati</taxon>
        <taxon>Actinomycetota</taxon>
        <taxon>Thermoleophilia</taxon>
        <taxon>Solirubrobacterales</taxon>
        <taxon>Paraconexibacteraceae</taxon>
        <taxon>Paraconexibacter</taxon>
    </lineage>
</organism>
<sequence>MTRNHRRALVALAVAATALVAATPAEAHGLVGKQDLPIPKWLFAWAAFVVLVISFVGLATLWQTARFGDVTERRRLALPRVLDPLCGALGVLMFAGLVYAGYAGTQESAANILPTVVYVTFWVGIPFASLFLGDVFRAFNPWRAIGRAVGTVVAKAGGGAQPEPLEYPARLGRWPAAAGILLFAALELTYTNRDDPSTLATLALAYAAVQLVGMSLFGVRAWSDRGDAFSVYFGLFATLSPLRWTRDALHTRPVLSGTARIEPGAGLVPLVCVMIGSTSFDGFSVSSFWTSIAGDLQPRVVDAGFSIEHATELVFAGGLLVMIGVVTSLYLLGCRGMHSAITRSSDETTMGLARRFAPTLVPIALAYVVAHYFGLLSYQGQAMAYLLSDPLGNGHDYLGTAGSTIDYTWISATGIWYVQVAALVLGHAVGLALAHDRALLMFSSARVAARSQYWMLAVMVTFTSLALWLLSNTN</sequence>
<dbReference type="EMBL" id="CP098502">
    <property type="protein sequence ID" value="UTI64149.1"/>
    <property type="molecule type" value="Genomic_DNA"/>
</dbReference>
<keyword evidence="4" id="KW-1185">Reference proteome</keyword>
<dbReference type="RefSeq" id="WP_254570862.1">
    <property type="nucleotide sequence ID" value="NZ_CP098502.1"/>
</dbReference>
<dbReference type="InterPro" id="IPR006311">
    <property type="entry name" value="TAT_signal"/>
</dbReference>
<feature type="transmembrane region" description="Helical" evidence="1">
    <location>
        <begin position="313"/>
        <end position="332"/>
    </location>
</feature>
<keyword evidence="1" id="KW-1133">Transmembrane helix</keyword>
<gene>
    <name evidence="3" type="ORF">NBH00_22770</name>
</gene>
<feature type="transmembrane region" description="Helical" evidence="1">
    <location>
        <begin position="81"/>
        <end position="100"/>
    </location>
</feature>